<dbReference type="PANTHER" id="PTHR11014">
    <property type="entry name" value="PEPTIDASE M20 FAMILY MEMBER"/>
    <property type="match status" value="1"/>
</dbReference>
<protein>
    <submittedName>
        <fullName evidence="1">M20/M25/M40 family metallo-hydrolase</fullName>
    </submittedName>
</protein>
<dbReference type="Proteomes" id="UP001589608">
    <property type="component" value="Unassembled WGS sequence"/>
</dbReference>
<dbReference type="RefSeq" id="WP_223092721.1">
    <property type="nucleotide sequence ID" value="NZ_CP061913.1"/>
</dbReference>
<accession>A0ABV5LZF2</accession>
<gene>
    <name evidence="1" type="ORF">ACFFTR_02685</name>
</gene>
<dbReference type="Gene3D" id="3.40.630.10">
    <property type="entry name" value="Zn peptidases"/>
    <property type="match status" value="1"/>
</dbReference>
<name>A0ABV5LZF2_9ACTN</name>
<dbReference type="InterPro" id="IPR002933">
    <property type="entry name" value="Peptidase_M20"/>
</dbReference>
<reference evidence="1 2" key="1">
    <citation type="submission" date="2024-09" db="EMBL/GenBank/DDBJ databases">
        <authorList>
            <person name="Sun Q."/>
            <person name="Mori K."/>
        </authorList>
    </citation>
    <scope>NUCLEOTIDE SEQUENCE [LARGE SCALE GENOMIC DNA]</scope>
    <source>
        <strain evidence="1 2">JCM 3307</strain>
    </source>
</reference>
<dbReference type="Pfam" id="PF01546">
    <property type="entry name" value="Peptidase_M20"/>
    <property type="match status" value="1"/>
</dbReference>
<evidence type="ECO:0000313" key="2">
    <source>
        <dbReference type="Proteomes" id="UP001589608"/>
    </source>
</evidence>
<dbReference type="SUPFAM" id="SSF53187">
    <property type="entry name" value="Zn-dependent exopeptidases"/>
    <property type="match status" value="1"/>
</dbReference>
<organism evidence="1 2">
    <name type="scientific">Dactylosporangium vinaceum</name>
    <dbReference type="NCBI Taxonomy" id="53362"/>
    <lineage>
        <taxon>Bacteria</taxon>
        <taxon>Bacillati</taxon>
        <taxon>Actinomycetota</taxon>
        <taxon>Actinomycetes</taxon>
        <taxon>Micromonosporales</taxon>
        <taxon>Micromonosporaceae</taxon>
        <taxon>Dactylosporangium</taxon>
    </lineage>
</organism>
<keyword evidence="2" id="KW-1185">Reference proteome</keyword>
<dbReference type="EMBL" id="JBHMCA010000010">
    <property type="protein sequence ID" value="MFB9441994.1"/>
    <property type="molecule type" value="Genomic_DNA"/>
</dbReference>
<evidence type="ECO:0000313" key="1">
    <source>
        <dbReference type="EMBL" id="MFB9441994.1"/>
    </source>
</evidence>
<proteinExistence type="predicted"/>
<sequence>MTITRRAVLGAAAFVPFLGSVGSRNPEDLIDLRRDLHAHPEAAGQEQYTAGVVAQRMLAAGLQVTTGIGGHGVVGVLHGARRGRTVAYRADIDAVPPAAQFPTGPVTAHLCGHDIHTTVGVGVAEALARQRRALQGSFVFVFQPGEENLTGASAMLADHLFDSNPPAEIHALHCAPFPVGQFAVMPGFGLAGLDRAQITLPDAATARSVAAAVSALGTVQFPQGTADMERLIADLQQPGSPLAEFVFMRASASGATVSLAYKCWPEQRYTAIRQEIQRLAGPAAVAWAGDPFPAMVVGEREGTAVERYLRRAARRVTRLHGSIPFNGEDFALFLKRLPGTYTFLGVRRPGSTIDTAYPHFGAFDPDERAIAHGVHAMAGWLAERGLSR</sequence>
<dbReference type="InterPro" id="IPR017439">
    <property type="entry name" value="Amidohydrolase"/>
</dbReference>
<comment type="caution">
    <text evidence="1">The sequence shown here is derived from an EMBL/GenBank/DDBJ whole genome shotgun (WGS) entry which is preliminary data.</text>
</comment>
<dbReference type="PANTHER" id="PTHR11014:SF63">
    <property type="entry name" value="METALLOPEPTIDASE, PUTATIVE (AFU_ORTHOLOGUE AFUA_6G09600)-RELATED"/>
    <property type="match status" value="1"/>
</dbReference>
<dbReference type="Gene3D" id="3.30.70.360">
    <property type="match status" value="1"/>
</dbReference>